<name>A0A553NUP6_TIGCA</name>
<evidence type="ECO:0008006" key="17">
    <source>
        <dbReference type="Google" id="ProtNLM"/>
    </source>
</evidence>
<feature type="domain" description="Peptidase S1" evidence="13">
    <location>
        <begin position="518"/>
        <end position="737"/>
    </location>
</feature>
<evidence type="ECO:0000313" key="15">
    <source>
        <dbReference type="EMBL" id="TRY69152.1"/>
    </source>
</evidence>
<evidence type="ECO:0000259" key="14">
    <source>
        <dbReference type="PROSITE" id="PS51888"/>
    </source>
</evidence>
<dbReference type="SUPFAM" id="SSF50494">
    <property type="entry name" value="Trypsin-like serine proteases"/>
    <property type="match status" value="1"/>
</dbReference>
<dbReference type="PROSITE" id="PS51888">
    <property type="entry name" value="CLIP"/>
    <property type="match status" value="1"/>
</dbReference>
<feature type="chain" id="PRO_5022154086" description="Peptidase S1 domain-containing protein" evidence="12">
    <location>
        <begin position="29"/>
        <end position="737"/>
    </location>
</feature>
<proteinExistence type="inferred from homology"/>
<evidence type="ECO:0000313" key="16">
    <source>
        <dbReference type="Proteomes" id="UP000318571"/>
    </source>
</evidence>
<evidence type="ECO:0000256" key="4">
    <source>
        <dbReference type="ARBA" id="ARBA00022729"/>
    </source>
</evidence>
<dbReference type="InterPro" id="IPR033116">
    <property type="entry name" value="TRYPSIN_SER"/>
</dbReference>
<comment type="caution">
    <text evidence="15">The sequence shown here is derived from an EMBL/GenBank/DDBJ whole genome shotgun (WGS) entry which is preliminary data.</text>
</comment>
<dbReference type="EMBL" id="VCGU01000010">
    <property type="protein sequence ID" value="TRY69152.1"/>
    <property type="molecule type" value="Genomic_DNA"/>
</dbReference>
<feature type="region of interest" description="Disordered" evidence="11">
    <location>
        <begin position="454"/>
        <end position="497"/>
    </location>
</feature>
<dbReference type="PRINTS" id="PR00722">
    <property type="entry name" value="CHYMOTRYPSIN"/>
</dbReference>
<evidence type="ECO:0000256" key="9">
    <source>
        <dbReference type="ARBA" id="ARBA00024195"/>
    </source>
</evidence>
<dbReference type="FunFam" id="2.40.10.10:FF:000054">
    <property type="entry name" value="Complement C1r subcomponent"/>
    <property type="match status" value="1"/>
</dbReference>
<protein>
    <recommendedName>
        <fullName evidence="17">Peptidase S1 domain-containing protein</fullName>
    </recommendedName>
</protein>
<dbReference type="AlphaFoldDB" id="A0A553NUP6"/>
<feature type="compositionally biased region" description="Low complexity" evidence="11">
    <location>
        <begin position="264"/>
        <end position="280"/>
    </location>
</feature>
<organism evidence="15 16">
    <name type="scientific">Tigriopus californicus</name>
    <name type="common">Marine copepod</name>
    <dbReference type="NCBI Taxonomy" id="6832"/>
    <lineage>
        <taxon>Eukaryota</taxon>
        <taxon>Metazoa</taxon>
        <taxon>Ecdysozoa</taxon>
        <taxon>Arthropoda</taxon>
        <taxon>Crustacea</taxon>
        <taxon>Multicrustacea</taxon>
        <taxon>Hexanauplia</taxon>
        <taxon>Copepoda</taxon>
        <taxon>Harpacticoida</taxon>
        <taxon>Harpacticidae</taxon>
        <taxon>Tigriopus</taxon>
    </lineage>
</organism>
<feature type="signal peptide" evidence="12">
    <location>
        <begin position="1"/>
        <end position="28"/>
    </location>
</feature>
<keyword evidence="2" id="KW-0964">Secreted</keyword>
<feature type="domain" description="Clip" evidence="14">
    <location>
        <begin position="389"/>
        <end position="432"/>
    </location>
</feature>
<dbReference type="PANTHER" id="PTHR24252:SF7">
    <property type="entry name" value="HYALIN"/>
    <property type="match status" value="1"/>
</dbReference>
<dbReference type="SMART" id="SM00020">
    <property type="entry name" value="Tryp_SPc"/>
    <property type="match status" value="1"/>
</dbReference>
<keyword evidence="7" id="KW-1015">Disulfide bond</keyword>
<keyword evidence="6 10" id="KW-0720">Serine protease</keyword>
<feature type="region of interest" description="Disordered" evidence="11">
    <location>
        <begin position="356"/>
        <end position="397"/>
    </location>
</feature>
<dbReference type="PANTHER" id="PTHR24252">
    <property type="entry name" value="ACROSIN-RELATED"/>
    <property type="match status" value="1"/>
</dbReference>
<evidence type="ECO:0000256" key="2">
    <source>
        <dbReference type="ARBA" id="ARBA00022525"/>
    </source>
</evidence>
<evidence type="ECO:0000256" key="1">
    <source>
        <dbReference type="ARBA" id="ARBA00004613"/>
    </source>
</evidence>
<evidence type="ECO:0000256" key="5">
    <source>
        <dbReference type="ARBA" id="ARBA00022801"/>
    </source>
</evidence>
<feature type="compositionally biased region" description="Polar residues" evidence="11">
    <location>
        <begin position="457"/>
        <end position="473"/>
    </location>
</feature>
<comment type="subcellular location">
    <subcellularLocation>
        <location evidence="1">Secreted</location>
    </subcellularLocation>
</comment>
<dbReference type="STRING" id="6832.A0A553NUP6"/>
<dbReference type="PROSITE" id="PS00135">
    <property type="entry name" value="TRYPSIN_SER"/>
    <property type="match status" value="1"/>
</dbReference>
<dbReference type="GO" id="GO:0005576">
    <property type="term" value="C:extracellular region"/>
    <property type="evidence" value="ECO:0007669"/>
    <property type="project" value="UniProtKB-SubCell"/>
</dbReference>
<dbReference type="PROSITE" id="PS00134">
    <property type="entry name" value="TRYPSIN_HIS"/>
    <property type="match status" value="1"/>
</dbReference>
<keyword evidence="3 10" id="KW-0645">Protease</keyword>
<evidence type="ECO:0000256" key="10">
    <source>
        <dbReference type="RuleBase" id="RU363034"/>
    </source>
</evidence>
<evidence type="ECO:0000256" key="11">
    <source>
        <dbReference type="SAM" id="MobiDB-lite"/>
    </source>
</evidence>
<keyword evidence="16" id="KW-1185">Reference proteome</keyword>
<evidence type="ECO:0000256" key="8">
    <source>
        <dbReference type="ARBA" id="ARBA00023180"/>
    </source>
</evidence>
<keyword evidence="8" id="KW-0325">Glycoprotein</keyword>
<dbReference type="Pfam" id="PF12032">
    <property type="entry name" value="CLIP"/>
    <property type="match status" value="1"/>
</dbReference>
<dbReference type="InterPro" id="IPR018114">
    <property type="entry name" value="TRYPSIN_HIS"/>
</dbReference>
<evidence type="ECO:0000259" key="13">
    <source>
        <dbReference type="PROSITE" id="PS50240"/>
    </source>
</evidence>
<feature type="region of interest" description="Disordered" evidence="11">
    <location>
        <begin position="261"/>
        <end position="281"/>
    </location>
</feature>
<dbReference type="InterPro" id="IPR009003">
    <property type="entry name" value="Peptidase_S1_PA"/>
</dbReference>
<dbReference type="Pfam" id="PF00089">
    <property type="entry name" value="Trypsin"/>
    <property type="match status" value="1"/>
</dbReference>
<dbReference type="InterPro" id="IPR043504">
    <property type="entry name" value="Peptidase_S1_PA_chymotrypsin"/>
</dbReference>
<feature type="compositionally biased region" description="Polar residues" evidence="11">
    <location>
        <begin position="381"/>
        <end position="394"/>
    </location>
</feature>
<comment type="similarity">
    <text evidence="9">Belongs to the peptidase S1 family. CLIP subfamily.</text>
</comment>
<reference evidence="15 16" key="1">
    <citation type="journal article" date="2018" name="Nat. Ecol. Evol.">
        <title>Genomic signatures of mitonuclear coevolution across populations of Tigriopus californicus.</title>
        <authorList>
            <person name="Barreto F.S."/>
            <person name="Watson E.T."/>
            <person name="Lima T.G."/>
            <person name="Willett C.S."/>
            <person name="Edmands S."/>
            <person name="Li W."/>
            <person name="Burton R.S."/>
        </authorList>
    </citation>
    <scope>NUCLEOTIDE SEQUENCE [LARGE SCALE GENOMIC DNA]</scope>
    <source>
        <strain evidence="15 16">San Diego</strain>
    </source>
</reference>
<evidence type="ECO:0000256" key="12">
    <source>
        <dbReference type="SAM" id="SignalP"/>
    </source>
</evidence>
<dbReference type="InterPro" id="IPR038565">
    <property type="entry name" value="CLIP_sf"/>
</dbReference>
<dbReference type="InterPro" id="IPR001254">
    <property type="entry name" value="Trypsin_dom"/>
</dbReference>
<dbReference type="CDD" id="cd00190">
    <property type="entry name" value="Tryp_SPc"/>
    <property type="match status" value="1"/>
</dbReference>
<dbReference type="Gene3D" id="2.40.10.10">
    <property type="entry name" value="Trypsin-like serine proteases"/>
    <property type="match status" value="1"/>
</dbReference>
<dbReference type="Gene3D" id="3.30.1640.30">
    <property type="match status" value="1"/>
</dbReference>
<accession>A0A553NUP6</accession>
<dbReference type="GO" id="GO:0006508">
    <property type="term" value="P:proteolysis"/>
    <property type="evidence" value="ECO:0007669"/>
    <property type="project" value="UniProtKB-KW"/>
</dbReference>
<evidence type="ECO:0000256" key="3">
    <source>
        <dbReference type="ARBA" id="ARBA00022670"/>
    </source>
</evidence>
<keyword evidence="5 10" id="KW-0378">Hydrolase</keyword>
<gene>
    <name evidence="15" type="ORF">TCAL_02181</name>
</gene>
<keyword evidence="4 12" id="KW-0732">Signal</keyword>
<dbReference type="InterPro" id="IPR001314">
    <property type="entry name" value="Peptidase_S1A"/>
</dbReference>
<dbReference type="Proteomes" id="UP000318571">
    <property type="component" value="Chromosome 1"/>
</dbReference>
<dbReference type="GO" id="GO:0004252">
    <property type="term" value="F:serine-type endopeptidase activity"/>
    <property type="evidence" value="ECO:0007669"/>
    <property type="project" value="InterPro"/>
</dbReference>
<sequence>MKILKRRIPRRFLHILTAATSLFALSTGDQGHILTSSNTPISRRARSAPVQLSSYTSPYVPSQQQYQQYQYQSYSPYQPQRPQPQYAQVPPSHYQYPVPNSSGSYGMASRIDSGLSSVRYSVLPDLLTKFSQVGQQGMRAAKSFTQKAQPLMRRSMAQFHRTMGHHLNPSIMTLGRSTINSVSSGVDALSSTLLRPDTKVKALTTAKDTVTALSTIAGALMNGASNDTRSRSIPSEHFQYQGFDPVEFHQAANSQRLARDLEQSTNTTTTTTHASSLDTDTNTHIHKHLNHTPLENAFYTLGQNVLGQNMTEQLFPVAQQMATGFGQIGEGLSTIGNAIPLPSVEFDSRGLRVKTVADPPEPQAARDERNAPSDDKDNTDGRITTSSPRCTTPTGGAGRCMDIQNCPLLLTKLDTLRKSICFKSLFVPGVCCPESGVQLVALDENLNAVGSLEEIQPQGTTSKPPQRKPTQGPQLPARPAFSAPVLAPNPVRPGQDLKNSVPGTDIECGVAKIPQARIVGGNTTFEGEYPWMVAIYLHGSGRREFWCGGALISPNHVISAAHCTRDAKKRPFKPSQFTIRIGEWDLADQDSYSEEFRVVDYKAHPSFRPNGFYNDVAVFKLDQPVDFSAHIQPICLPLSDRQRTKTFVNELPVALGWGTTYYGGEEVTKLRGVPLPVWQNDDCDNAYFQPITEVFLCAGYASGGRDACQGDSGGPLMLYDDQTQSWTLIGLVSFGNR</sequence>
<evidence type="ECO:0000256" key="6">
    <source>
        <dbReference type="ARBA" id="ARBA00022825"/>
    </source>
</evidence>
<dbReference type="InterPro" id="IPR022700">
    <property type="entry name" value="CLIP"/>
</dbReference>
<dbReference type="SMART" id="SM00680">
    <property type="entry name" value="CLIP"/>
    <property type="match status" value="1"/>
</dbReference>
<dbReference type="FunFam" id="2.40.10.10:FF:000028">
    <property type="entry name" value="Serine protease easter"/>
    <property type="match status" value="1"/>
</dbReference>
<dbReference type="PROSITE" id="PS50240">
    <property type="entry name" value="TRYPSIN_DOM"/>
    <property type="match status" value="1"/>
</dbReference>
<evidence type="ECO:0000256" key="7">
    <source>
        <dbReference type="ARBA" id="ARBA00023157"/>
    </source>
</evidence>
<feature type="compositionally biased region" description="Basic and acidic residues" evidence="11">
    <location>
        <begin position="364"/>
        <end position="380"/>
    </location>
</feature>